<evidence type="ECO:0000313" key="2">
    <source>
        <dbReference type="EMBL" id="KKL59988.1"/>
    </source>
</evidence>
<protein>
    <submittedName>
        <fullName evidence="2">Uncharacterized protein</fullName>
    </submittedName>
</protein>
<evidence type="ECO:0000256" key="1">
    <source>
        <dbReference type="SAM" id="MobiDB-lite"/>
    </source>
</evidence>
<reference evidence="2" key="1">
    <citation type="journal article" date="2015" name="Nature">
        <title>Complex archaea that bridge the gap between prokaryotes and eukaryotes.</title>
        <authorList>
            <person name="Spang A."/>
            <person name="Saw J.H."/>
            <person name="Jorgensen S.L."/>
            <person name="Zaremba-Niedzwiedzka K."/>
            <person name="Martijn J."/>
            <person name="Lind A.E."/>
            <person name="van Eijk R."/>
            <person name="Schleper C."/>
            <person name="Guy L."/>
            <person name="Ettema T.J."/>
        </authorList>
    </citation>
    <scope>NUCLEOTIDE SEQUENCE</scope>
</reference>
<dbReference type="EMBL" id="LAZR01029301">
    <property type="protein sequence ID" value="KKL59988.1"/>
    <property type="molecule type" value="Genomic_DNA"/>
</dbReference>
<proteinExistence type="predicted"/>
<organism evidence="2">
    <name type="scientific">marine sediment metagenome</name>
    <dbReference type="NCBI Taxonomy" id="412755"/>
    <lineage>
        <taxon>unclassified sequences</taxon>
        <taxon>metagenomes</taxon>
        <taxon>ecological metagenomes</taxon>
    </lineage>
</organism>
<accession>A0A0F9DE26</accession>
<name>A0A0F9DE26_9ZZZZ</name>
<comment type="caution">
    <text evidence="2">The sequence shown here is derived from an EMBL/GenBank/DDBJ whole genome shotgun (WGS) entry which is preliminary data.</text>
</comment>
<dbReference type="AlphaFoldDB" id="A0A0F9DE26"/>
<gene>
    <name evidence="2" type="ORF">LCGC14_2209850</name>
</gene>
<sequence length="106" mass="12104">MEFLTTSITHLPELLVTVMTVLGGQKGFEIYKRKRYSNGGNDRRSHSGNHNSFSKSDKEFIEGCFKNQSKEASMDMKTSRLELVMELGDVIRKEGEKTRTVVRSSR</sequence>
<feature type="region of interest" description="Disordered" evidence="1">
    <location>
        <begin position="35"/>
        <end position="55"/>
    </location>
</feature>